<comment type="caution">
    <text evidence="2">The sequence shown here is derived from an EMBL/GenBank/DDBJ whole genome shotgun (WGS) entry which is preliminary data.</text>
</comment>
<organism evidence="2 3">
    <name type="scientific">Hesseltinella vesiculosa</name>
    <dbReference type="NCBI Taxonomy" id="101127"/>
    <lineage>
        <taxon>Eukaryota</taxon>
        <taxon>Fungi</taxon>
        <taxon>Fungi incertae sedis</taxon>
        <taxon>Mucoromycota</taxon>
        <taxon>Mucoromycotina</taxon>
        <taxon>Mucoromycetes</taxon>
        <taxon>Mucorales</taxon>
        <taxon>Cunninghamellaceae</taxon>
        <taxon>Hesseltinella</taxon>
    </lineage>
</organism>
<dbReference type="Proteomes" id="UP000242146">
    <property type="component" value="Unassembled WGS sequence"/>
</dbReference>
<keyword evidence="3" id="KW-1185">Reference proteome</keyword>
<evidence type="ECO:0000256" key="1">
    <source>
        <dbReference type="SAM" id="MobiDB-lite"/>
    </source>
</evidence>
<dbReference type="AlphaFoldDB" id="A0A1X2GMP1"/>
<feature type="region of interest" description="Disordered" evidence="1">
    <location>
        <begin position="24"/>
        <end position="62"/>
    </location>
</feature>
<gene>
    <name evidence="2" type="ORF">DM01DRAFT_1334046</name>
</gene>
<evidence type="ECO:0000313" key="3">
    <source>
        <dbReference type="Proteomes" id="UP000242146"/>
    </source>
</evidence>
<name>A0A1X2GMP1_9FUNG</name>
<dbReference type="OrthoDB" id="10537840at2759"/>
<dbReference type="EMBL" id="MCGT01000008">
    <property type="protein sequence ID" value="ORX57423.1"/>
    <property type="molecule type" value="Genomic_DNA"/>
</dbReference>
<sequence>MSTTTLELQEPVCLDWPDWLNEQDDGSVVEAVPELSNDRKRKRDHTHESSDEEEEDDDHNPLNDLDLVEVTFEDPVDDAVPPFNKKQRFVSDDFTLASLQPAADDQDFRWILDLTSSA</sequence>
<evidence type="ECO:0000313" key="2">
    <source>
        <dbReference type="EMBL" id="ORX57423.1"/>
    </source>
</evidence>
<proteinExistence type="predicted"/>
<protein>
    <submittedName>
        <fullName evidence="2">Uncharacterized protein</fullName>
    </submittedName>
</protein>
<reference evidence="2 3" key="1">
    <citation type="submission" date="2016-07" db="EMBL/GenBank/DDBJ databases">
        <title>Pervasive Adenine N6-methylation of Active Genes in Fungi.</title>
        <authorList>
            <consortium name="DOE Joint Genome Institute"/>
            <person name="Mondo S.J."/>
            <person name="Dannebaum R.O."/>
            <person name="Kuo R.C."/>
            <person name="Labutti K."/>
            <person name="Haridas S."/>
            <person name="Kuo A."/>
            <person name="Salamov A."/>
            <person name="Ahrendt S.R."/>
            <person name="Lipzen A."/>
            <person name="Sullivan W."/>
            <person name="Andreopoulos W.B."/>
            <person name="Clum A."/>
            <person name="Lindquist E."/>
            <person name="Daum C."/>
            <person name="Ramamoorthy G.K."/>
            <person name="Gryganskyi A."/>
            <person name="Culley D."/>
            <person name="Magnuson J.K."/>
            <person name="James T.Y."/>
            <person name="O'Malley M.A."/>
            <person name="Stajich J.E."/>
            <person name="Spatafora J.W."/>
            <person name="Visel A."/>
            <person name="Grigoriev I.V."/>
        </authorList>
    </citation>
    <scope>NUCLEOTIDE SEQUENCE [LARGE SCALE GENOMIC DNA]</scope>
    <source>
        <strain evidence="2 3">NRRL 3301</strain>
    </source>
</reference>
<accession>A0A1X2GMP1</accession>